<protein>
    <submittedName>
        <fullName evidence="1">Uncharacterized protein</fullName>
    </submittedName>
</protein>
<comment type="caution">
    <text evidence="1">The sequence shown here is derived from an EMBL/GenBank/DDBJ whole genome shotgun (WGS) entry which is preliminary data.</text>
</comment>
<evidence type="ECO:0000313" key="2">
    <source>
        <dbReference type="Proteomes" id="UP001055072"/>
    </source>
</evidence>
<keyword evidence="2" id="KW-1185">Reference proteome</keyword>
<name>A0ACB8TNX0_9APHY</name>
<organism evidence="1 2">
    <name type="scientific">Irpex rosettiformis</name>
    <dbReference type="NCBI Taxonomy" id="378272"/>
    <lineage>
        <taxon>Eukaryota</taxon>
        <taxon>Fungi</taxon>
        <taxon>Dikarya</taxon>
        <taxon>Basidiomycota</taxon>
        <taxon>Agaricomycotina</taxon>
        <taxon>Agaricomycetes</taxon>
        <taxon>Polyporales</taxon>
        <taxon>Irpicaceae</taxon>
        <taxon>Irpex</taxon>
    </lineage>
</organism>
<gene>
    <name evidence="1" type="ORF">BDY19DRAFT_899974</name>
</gene>
<sequence>EEVVATLQGFMLRCNLPPITRNDQLPKNPLAVKQSVVLTDLGNKEFEAAARGVLEIHTLFASTLPDNSLVPWKPMKDGEFVCLEFSNRYFSLGRNSSSGLIELDKDVDPLGILRARCPTGEHTEDNVVLYYEQHLDPESKEKAYVTCKPVRVRVGQLVEIQVSFCVVPIAKGRYTMLSKLRSVCILGNPIQEASQRLSPLKKTKRSVGYGTWERSVETESTTSAMKRLRLEDTNMN</sequence>
<reference evidence="1" key="1">
    <citation type="journal article" date="2021" name="Environ. Microbiol.">
        <title>Gene family expansions and transcriptome signatures uncover fungal adaptations to wood decay.</title>
        <authorList>
            <person name="Hage H."/>
            <person name="Miyauchi S."/>
            <person name="Viragh M."/>
            <person name="Drula E."/>
            <person name="Min B."/>
            <person name="Chaduli D."/>
            <person name="Navarro D."/>
            <person name="Favel A."/>
            <person name="Norest M."/>
            <person name="Lesage-Meessen L."/>
            <person name="Balint B."/>
            <person name="Merenyi Z."/>
            <person name="de Eugenio L."/>
            <person name="Morin E."/>
            <person name="Martinez A.T."/>
            <person name="Baldrian P."/>
            <person name="Stursova M."/>
            <person name="Martinez M.J."/>
            <person name="Novotny C."/>
            <person name="Magnuson J.K."/>
            <person name="Spatafora J.W."/>
            <person name="Maurice S."/>
            <person name="Pangilinan J."/>
            <person name="Andreopoulos W."/>
            <person name="LaButti K."/>
            <person name="Hundley H."/>
            <person name="Na H."/>
            <person name="Kuo A."/>
            <person name="Barry K."/>
            <person name="Lipzen A."/>
            <person name="Henrissat B."/>
            <person name="Riley R."/>
            <person name="Ahrendt S."/>
            <person name="Nagy L.G."/>
            <person name="Grigoriev I.V."/>
            <person name="Martin F."/>
            <person name="Rosso M.N."/>
        </authorList>
    </citation>
    <scope>NUCLEOTIDE SEQUENCE</scope>
    <source>
        <strain evidence="1">CBS 384.51</strain>
    </source>
</reference>
<proteinExistence type="predicted"/>
<dbReference type="Proteomes" id="UP001055072">
    <property type="component" value="Unassembled WGS sequence"/>
</dbReference>
<feature type="non-terminal residue" evidence="1">
    <location>
        <position position="1"/>
    </location>
</feature>
<accession>A0ACB8TNX0</accession>
<evidence type="ECO:0000313" key="1">
    <source>
        <dbReference type="EMBL" id="KAI0083655.1"/>
    </source>
</evidence>
<dbReference type="EMBL" id="MU274957">
    <property type="protein sequence ID" value="KAI0083655.1"/>
    <property type="molecule type" value="Genomic_DNA"/>
</dbReference>